<sequence length="94" mass="10313">MTGGEESRDRFTASSARSRAGAEADRKLSPLALGKKEGVEIDKTVARLALGRTESEKAPDGFVHSAARWRAGAEVDQRLAWRSERRKAKESTRS</sequence>
<dbReference type="AlphaFoldDB" id="A0A0M3IHV0"/>
<feature type="compositionally biased region" description="Basic and acidic residues" evidence="1">
    <location>
        <begin position="1"/>
        <end position="11"/>
    </location>
</feature>
<organism evidence="2 3">
    <name type="scientific">Ascaris lumbricoides</name>
    <name type="common">Giant roundworm</name>
    <dbReference type="NCBI Taxonomy" id="6252"/>
    <lineage>
        <taxon>Eukaryota</taxon>
        <taxon>Metazoa</taxon>
        <taxon>Ecdysozoa</taxon>
        <taxon>Nematoda</taxon>
        <taxon>Chromadorea</taxon>
        <taxon>Rhabditida</taxon>
        <taxon>Spirurina</taxon>
        <taxon>Ascaridomorpha</taxon>
        <taxon>Ascaridoidea</taxon>
        <taxon>Ascarididae</taxon>
        <taxon>Ascaris</taxon>
    </lineage>
</organism>
<reference evidence="3" key="1">
    <citation type="submission" date="2017-02" db="UniProtKB">
        <authorList>
            <consortium name="WormBaseParasite"/>
        </authorList>
    </citation>
    <scope>IDENTIFICATION</scope>
</reference>
<proteinExistence type="predicted"/>
<dbReference type="Proteomes" id="UP000036681">
    <property type="component" value="Unplaced"/>
</dbReference>
<dbReference type="WBParaSite" id="ALUE_0001804201-mRNA-1">
    <property type="protein sequence ID" value="ALUE_0001804201-mRNA-1"/>
    <property type="gene ID" value="ALUE_0001804201"/>
</dbReference>
<evidence type="ECO:0000313" key="2">
    <source>
        <dbReference type="Proteomes" id="UP000036681"/>
    </source>
</evidence>
<evidence type="ECO:0000313" key="3">
    <source>
        <dbReference type="WBParaSite" id="ALUE_0001804201-mRNA-1"/>
    </source>
</evidence>
<feature type="region of interest" description="Disordered" evidence="1">
    <location>
        <begin position="1"/>
        <end position="33"/>
    </location>
</feature>
<evidence type="ECO:0000256" key="1">
    <source>
        <dbReference type="SAM" id="MobiDB-lite"/>
    </source>
</evidence>
<name>A0A0M3IHV0_ASCLU</name>
<protein>
    <submittedName>
        <fullName evidence="3">Uncharacterized protein</fullName>
    </submittedName>
</protein>
<accession>A0A0M3IHV0</accession>
<feature type="compositionally biased region" description="Basic and acidic residues" evidence="1">
    <location>
        <begin position="20"/>
        <end position="33"/>
    </location>
</feature>
<keyword evidence="2" id="KW-1185">Reference proteome</keyword>